<comment type="similarity">
    <text evidence="1 7">Belongs to the peptidase S24 family.</text>
</comment>
<dbReference type="NCBIfam" id="NF007621">
    <property type="entry name" value="PRK10276.1"/>
    <property type="match status" value="1"/>
</dbReference>
<evidence type="ECO:0000256" key="3">
    <source>
        <dbReference type="ARBA" id="ARBA00022801"/>
    </source>
</evidence>
<dbReference type="CDD" id="cd06529">
    <property type="entry name" value="S24_LexA-like"/>
    <property type="match status" value="1"/>
</dbReference>
<reference evidence="9 10" key="2">
    <citation type="journal article" date="2011" name="Mol. Biol. Evol.">
        <title>Unity in variety--the pan-genome of the Chlamydiae.</title>
        <authorList>
            <person name="Collingro A."/>
            <person name="Tischler P."/>
            <person name="Weinmaier T."/>
            <person name="Penz T."/>
            <person name="Heinz E."/>
            <person name="Brunham R.C."/>
            <person name="Read T.D."/>
            <person name="Bavoil P.M."/>
            <person name="Sachse K."/>
            <person name="Kahane S."/>
            <person name="Friedman M.G."/>
            <person name="Rattei T."/>
            <person name="Myers G.S."/>
            <person name="Horn M."/>
        </authorList>
    </citation>
    <scope>NUCLEOTIDE SEQUENCE [LARGE SCALE GENOMIC DNA]</scope>
    <source>
        <strain evidence="10">ATCC VR-1471 / Z</strain>
    </source>
</reference>
<dbReference type="STRING" id="331113.SNE_A13170"/>
<keyword evidence="5" id="KW-0234">DNA repair</keyword>
<dbReference type="KEGG" id="sng:SNE_A13170"/>
<evidence type="ECO:0000256" key="6">
    <source>
        <dbReference type="ARBA" id="ARBA00023236"/>
    </source>
</evidence>
<dbReference type="AlphaFoldDB" id="F8L8Q1"/>
<dbReference type="EC" id="3.4.21.-" evidence="9"/>
<evidence type="ECO:0000256" key="4">
    <source>
        <dbReference type="ARBA" id="ARBA00022813"/>
    </source>
</evidence>
<evidence type="ECO:0000256" key="1">
    <source>
        <dbReference type="ARBA" id="ARBA00007484"/>
    </source>
</evidence>
<dbReference type="InterPro" id="IPR036286">
    <property type="entry name" value="LexA/Signal_pep-like_sf"/>
</dbReference>
<sequence>MQLKIFQTEIEMNLPLPLFSSSVKAGFPSPAEDHIEEKLDLNRLMIEHPAATFFLRVEGESMENANIYPGDILVVDRALTPHNGLIIVAVLNGEFTVKRLKKKGNRLYLLPENPAFPEVEITTETEFQIWGVVTFIIHKAR</sequence>
<dbReference type="OrthoDB" id="2475196at2"/>
<protein>
    <submittedName>
        <fullName evidence="9">Protein samA</fullName>
        <ecNumber evidence="9">3.4.21.-</ecNumber>
    </submittedName>
</protein>
<evidence type="ECO:0000256" key="7">
    <source>
        <dbReference type="RuleBase" id="RU003991"/>
    </source>
</evidence>
<keyword evidence="6" id="KW-0742">SOS response</keyword>
<gene>
    <name evidence="9" type="primary">samA</name>
    <name evidence="9" type="ordered locus">SNE_A13170</name>
</gene>
<accession>F8L8Q1</accession>
<dbReference type="InterPro" id="IPR039418">
    <property type="entry name" value="LexA-like"/>
</dbReference>
<dbReference type="InterPro" id="IPR015927">
    <property type="entry name" value="Peptidase_S24_S26A/B/C"/>
</dbReference>
<dbReference type="SUPFAM" id="SSF51306">
    <property type="entry name" value="LexA/Signal peptidase"/>
    <property type="match status" value="1"/>
</dbReference>
<dbReference type="Pfam" id="PF00717">
    <property type="entry name" value="Peptidase_S24"/>
    <property type="match status" value="1"/>
</dbReference>
<dbReference type="Proteomes" id="UP000000496">
    <property type="component" value="Chromosome gsn.131"/>
</dbReference>
<keyword evidence="10" id="KW-1185">Reference proteome</keyword>
<evidence type="ECO:0000256" key="2">
    <source>
        <dbReference type="ARBA" id="ARBA00022763"/>
    </source>
</evidence>
<dbReference type="RefSeq" id="WP_013943661.1">
    <property type="nucleotide sequence ID" value="NC_015713.1"/>
</dbReference>
<keyword evidence="2" id="KW-0227">DNA damage</keyword>
<dbReference type="HOGENOM" id="CLU_066192_0_0_0"/>
<reference key="1">
    <citation type="journal article" date="2011" name="Mol. Biol. Evol.">
        <title>Unity in variety -- the pan-genome of the Chlamydiae.</title>
        <authorList>
            <person name="Collingro A."/>
            <person name="Tischler P."/>
            <person name="Weinmaier T."/>
            <person name="Penz T."/>
            <person name="Heinz E."/>
            <person name="Brunham R.C."/>
            <person name="Read T.D."/>
            <person name="Bavoil P.M."/>
            <person name="Sachse K."/>
            <person name="Kahane S."/>
            <person name="Friedman M.G."/>
            <person name="Rattei T."/>
            <person name="Myers G.S.A."/>
            <person name="Horn M."/>
        </authorList>
    </citation>
    <scope>NUCLEOTIDE SEQUENCE</scope>
    <source>
        <strain>Z</strain>
    </source>
</reference>
<dbReference type="eggNOG" id="COG1974">
    <property type="taxonomic scope" value="Bacteria"/>
</dbReference>
<dbReference type="GO" id="GO:0003677">
    <property type="term" value="F:DNA binding"/>
    <property type="evidence" value="ECO:0007669"/>
    <property type="project" value="InterPro"/>
</dbReference>
<dbReference type="GO" id="GO:0009432">
    <property type="term" value="P:SOS response"/>
    <property type="evidence" value="ECO:0007669"/>
    <property type="project" value="UniProtKB-KW"/>
</dbReference>
<name>F8L8Q1_SIMNZ</name>
<dbReference type="GO" id="GO:0006281">
    <property type="term" value="P:DNA repair"/>
    <property type="evidence" value="ECO:0007669"/>
    <property type="project" value="UniProtKB-KW"/>
</dbReference>
<evidence type="ECO:0000313" key="10">
    <source>
        <dbReference type="Proteomes" id="UP000000496"/>
    </source>
</evidence>
<keyword evidence="3 7" id="KW-0378">Hydrolase</keyword>
<dbReference type="InterPro" id="IPR006197">
    <property type="entry name" value="Peptidase_S24_LexA"/>
</dbReference>
<proteinExistence type="inferred from homology"/>
<dbReference type="InterPro" id="IPR050077">
    <property type="entry name" value="LexA_repressor"/>
</dbReference>
<organism evidence="9 10">
    <name type="scientific">Simkania negevensis (strain ATCC VR-1471 / DSM 27360 / Z)</name>
    <dbReference type="NCBI Taxonomy" id="331113"/>
    <lineage>
        <taxon>Bacteria</taxon>
        <taxon>Pseudomonadati</taxon>
        <taxon>Chlamydiota</taxon>
        <taxon>Chlamydiia</taxon>
        <taxon>Parachlamydiales</taxon>
        <taxon>Simkaniaceae</taxon>
        <taxon>Simkania</taxon>
    </lineage>
</organism>
<dbReference type="MEROPS" id="S24.003"/>
<feature type="domain" description="Peptidase S24/S26A/S26B/S26C" evidence="8">
    <location>
        <begin position="17"/>
        <end position="133"/>
    </location>
</feature>
<dbReference type="Gene3D" id="2.10.109.10">
    <property type="entry name" value="Umud Fragment, subunit A"/>
    <property type="match status" value="1"/>
</dbReference>
<dbReference type="GO" id="GO:0016787">
    <property type="term" value="F:hydrolase activity"/>
    <property type="evidence" value="ECO:0007669"/>
    <property type="project" value="UniProtKB-KW"/>
</dbReference>
<evidence type="ECO:0000256" key="5">
    <source>
        <dbReference type="ARBA" id="ARBA00023204"/>
    </source>
</evidence>
<dbReference type="PANTHER" id="PTHR33516:SF2">
    <property type="entry name" value="LEXA REPRESSOR-RELATED"/>
    <property type="match status" value="1"/>
</dbReference>
<dbReference type="PRINTS" id="PR00726">
    <property type="entry name" value="LEXASERPTASE"/>
</dbReference>
<keyword evidence="4 7" id="KW-0068">Autocatalytic cleavage</keyword>
<evidence type="ECO:0000259" key="8">
    <source>
        <dbReference type="Pfam" id="PF00717"/>
    </source>
</evidence>
<dbReference type="PANTHER" id="PTHR33516">
    <property type="entry name" value="LEXA REPRESSOR"/>
    <property type="match status" value="1"/>
</dbReference>
<dbReference type="GO" id="GO:0006355">
    <property type="term" value="P:regulation of DNA-templated transcription"/>
    <property type="evidence" value="ECO:0007669"/>
    <property type="project" value="InterPro"/>
</dbReference>
<evidence type="ECO:0000313" key="9">
    <source>
        <dbReference type="EMBL" id="CCB89194.1"/>
    </source>
</evidence>
<dbReference type="EMBL" id="FR872582">
    <property type="protein sequence ID" value="CCB89194.1"/>
    <property type="molecule type" value="Genomic_DNA"/>
</dbReference>